<name>A0A6A6PL53_9PEZI</name>
<protein>
    <submittedName>
        <fullName evidence="1">Uncharacterized protein</fullName>
    </submittedName>
</protein>
<dbReference type="GeneID" id="54475296"/>
<dbReference type="AlphaFoldDB" id="A0A6A6PL53"/>
<evidence type="ECO:0000313" key="1">
    <source>
        <dbReference type="EMBL" id="KAF2480421.1"/>
    </source>
</evidence>
<sequence length="162" mass="17641">MCMSESWQSHDDGIGIRFNEAQWHPTPTPRAVLHAHISAFRCNIPADWERGSLGPRSTVVAPGTKPSVPHERNMHGFAVPSSNYQPGIDAVKGHTFVLADLSRRGGCFFVVLPETRHCKGEALFLLLCAGPARLALVDGWGRQCTAVCTSYGCDPALRVCTE</sequence>
<reference evidence="1" key="1">
    <citation type="journal article" date="2020" name="Stud. Mycol.">
        <title>101 Dothideomycetes genomes: a test case for predicting lifestyles and emergence of pathogens.</title>
        <authorList>
            <person name="Haridas S."/>
            <person name="Albert R."/>
            <person name="Binder M."/>
            <person name="Bloem J."/>
            <person name="Labutti K."/>
            <person name="Salamov A."/>
            <person name="Andreopoulos B."/>
            <person name="Baker S."/>
            <person name="Barry K."/>
            <person name="Bills G."/>
            <person name="Bluhm B."/>
            <person name="Cannon C."/>
            <person name="Castanera R."/>
            <person name="Culley D."/>
            <person name="Daum C."/>
            <person name="Ezra D."/>
            <person name="Gonzalez J."/>
            <person name="Henrissat B."/>
            <person name="Kuo A."/>
            <person name="Liang C."/>
            <person name="Lipzen A."/>
            <person name="Lutzoni F."/>
            <person name="Magnuson J."/>
            <person name="Mondo S."/>
            <person name="Nolan M."/>
            <person name="Ohm R."/>
            <person name="Pangilinan J."/>
            <person name="Park H.-J."/>
            <person name="Ramirez L."/>
            <person name="Alfaro M."/>
            <person name="Sun H."/>
            <person name="Tritt A."/>
            <person name="Yoshinaga Y."/>
            <person name="Zwiers L.-H."/>
            <person name="Turgeon B."/>
            <person name="Goodwin S."/>
            <person name="Spatafora J."/>
            <person name="Crous P."/>
            <person name="Grigoriev I."/>
        </authorList>
    </citation>
    <scope>NUCLEOTIDE SEQUENCE</scope>
    <source>
        <strain evidence="1">CBS 113389</strain>
    </source>
</reference>
<dbReference type="Proteomes" id="UP000799767">
    <property type="component" value="Unassembled WGS sequence"/>
</dbReference>
<proteinExistence type="predicted"/>
<dbReference type="RefSeq" id="XP_033586991.1">
    <property type="nucleotide sequence ID" value="XM_033734294.1"/>
</dbReference>
<evidence type="ECO:0000313" key="2">
    <source>
        <dbReference type="Proteomes" id="UP000799767"/>
    </source>
</evidence>
<accession>A0A6A6PL53</accession>
<gene>
    <name evidence="1" type="ORF">BDY17DRAFT_301731</name>
</gene>
<dbReference type="EMBL" id="MU001639">
    <property type="protein sequence ID" value="KAF2480421.1"/>
    <property type="molecule type" value="Genomic_DNA"/>
</dbReference>
<organism evidence="1 2">
    <name type="scientific">Neohortaea acidophila</name>
    <dbReference type="NCBI Taxonomy" id="245834"/>
    <lineage>
        <taxon>Eukaryota</taxon>
        <taxon>Fungi</taxon>
        <taxon>Dikarya</taxon>
        <taxon>Ascomycota</taxon>
        <taxon>Pezizomycotina</taxon>
        <taxon>Dothideomycetes</taxon>
        <taxon>Dothideomycetidae</taxon>
        <taxon>Mycosphaerellales</taxon>
        <taxon>Teratosphaeriaceae</taxon>
        <taxon>Neohortaea</taxon>
    </lineage>
</organism>
<keyword evidence="2" id="KW-1185">Reference proteome</keyword>